<dbReference type="Pfam" id="PF26455">
    <property type="entry name" value="DUF8134"/>
    <property type="match status" value="1"/>
</dbReference>
<dbReference type="PATRIC" id="fig|1230458.4.peg.3543"/>
<name>L9ZM95_9EURY</name>
<gene>
    <name evidence="2" type="ORF">C484_17461</name>
</gene>
<dbReference type="OrthoDB" id="193938at2157"/>
<dbReference type="InterPro" id="IPR058447">
    <property type="entry name" value="DUF8134"/>
</dbReference>
<dbReference type="RefSeq" id="WP_006827123.1">
    <property type="nucleotide sequence ID" value="NZ_AOIL01000055.1"/>
</dbReference>
<organism evidence="2 3">
    <name type="scientific">Natrialba taiwanensis DSM 12281</name>
    <dbReference type="NCBI Taxonomy" id="1230458"/>
    <lineage>
        <taxon>Archaea</taxon>
        <taxon>Methanobacteriati</taxon>
        <taxon>Methanobacteriota</taxon>
        <taxon>Stenosarchaea group</taxon>
        <taxon>Halobacteria</taxon>
        <taxon>Halobacteriales</taxon>
        <taxon>Natrialbaceae</taxon>
        <taxon>Natrialba</taxon>
    </lineage>
</organism>
<dbReference type="EMBL" id="AOIL01000055">
    <property type="protein sequence ID" value="ELY87171.1"/>
    <property type="molecule type" value="Genomic_DNA"/>
</dbReference>
<proteinExistence type="predicted"/>
<sequence length="116" mass="12285">MAIALRTLDDGAWISINDSREVGVSDIWALPTREFCSCETPHVLLEAFSAVHVSDHRVLADAVGMCIECGTRDSIDSLPVGRIVGGEFKPYEPAGVQSTITGAVDGAACSSFESVE</sequence>
<comment type="caution">
    <text evidence="2">The sequence shown here is derived from an EMBL/GenBank/DDBJ whole genome shotgun (WGS) entry which is preliminary data.</text>
</comment>
<reference evidence="2 3" key="1">
    <citation type="journal article" date="2014" name="PLoS Genet.">
        <title>Phylogenetically driven sequencing of extremely halophilic archaea reveals strategies for static and dynamic osmo-response.</title>
        <authorList>
            <person name="Becker E.A."/>
            <person name="Seitzer P.M."/>
            <person name="Tritt A."/>
            <person name="Larsen D."/>
            <person name="Krusor M."/>
            <person name="Yao A.I."/>
            <person name="Wu D."/>
            <person name="Madern D."/>
            <person name="Eisen J.A."/>
            <person name="Darling A.E."/>
            <person name="Facciotti M.T."/>
        </authorList>
    </citation>
    <scope>NUCLEOTIDE SEQUENCE [LARGE SCALE GENOMIC DNA]</scope>
    <source>
        <strain evidence="2 3">DSM 12281</strain>
    </source>
</reference>
<evidence type="ECO:0000313" key="3">
    <source>
        <dbReference type="Proteomes" id="UP000011648"/>
    </source>
</evidence>
<feature type="domain" description="DUF8134" evidence="1">
    <location>
        <begin position="1"/>
        <end position="100"/>
    </location>
</feature>
<accession>L9ZM95</accession>
<protein>
    <recommendedName>
        <fullName evidence="1">DUF8134 domain-containing protein</fullName>
    </recommendedName>
</protein>
<dbReference type="AlphaFoldDB" id="L9ZM95"/>
<keyword evidence="3" id="KW-1185">Reference proteome</keyword>
<dbReference type="STRING" id="1230458.C484_17461"/>
<evidence type="ECO:0000259" key="1">
    <source>
        <dbReference type="Pfam" id="PF26455"/>
    </source>
</evidence>
<evidence type="ECO:0000313" key="2">
    <source>
        <dbReference type="EMBL" id="ELY87171.1"/>
    </source>
</evidence>
<dbReference type="Proteomes" id="UP000011648">
    <property type="component" value="Unassembled WGS sequence"/>
</dbReference>